<dbReference type="SMART" id="SM00287">
    <property type="entry name" value="SH3b"/>
    <property type="match status" value="1"/>
</dbReference>
<dbReference type="SUPFAM" id="SSF50044">
    <property type="entry name" value="SH3-domain"/>
    <property type="match status" value="1"/>
</dbReference>
<dbReference type="PIRSF" id="PIRSF006158">
    <property type="entry name" value="UCP006158_SH3"/>
    <property type="match status" value="1"/>
</dbReference>
<dbReference type="AlphaFoldDB" id="A0AA47LRK6"/>
<evidence type="ECO:0000256" key="2">
    <source>
        <dbReference type="ARBA" id="ARBA00022692"/>
    </source>
</evidence>
<dbReference type="NCBIfam" id="TIGR04211">
    <property type="entry name" value="SH3_and_anchor"/>
    <property type="match status" value="1"/>
</dbReference>
<evidence type="ECO:0000256" key="4">
    <source>
        <dbReference type="ARBA" id="ARBA00022989"/>
    </source>
</evidence>
<dbReference type="Gene3D" id="2.30.30.40">
    <property type="entry name" value="SH3 Domains"/>
    <property type="match status" value="1"/>
</dbReference>
<evidence type="ECO:0000256" key="5">
    <source>
        <dbReference type="ARBA" id="ARBA00023136"/>
    </source>
</evidence>
<evidence type="ECO:0000256" key="7">
    <source>
        <dbReference type="SAM" id="Phobius"/>
    </source>
</evidence>
<feature type="transmembrane region" description="Helical" evidence="7">
    <location>
        <begin position="177"/>
        <end position="199"/>
    </location>
</feature>
<keyword evidence="5 7" id="KW-0472">Membrane</keyword>
<sequence length="210" mass="23494">MQRTPDVKHLYSALVLLFVLVAAPRAMAENYISDDLFTYMHSGPGTQYRIIGSVDAGDKVTVLKRNRDEGYTQVVDSRGRKGWVKSDYVTTQPGLKERVPALESELKKVKSALASAKDDAKAQQKGLAESLKQRNAQIEKLEAHSSELNKKLIDAQSEIRALRAKIDTQKDDLLMRWFTYGGMVAGGGLLFGLVLPHLIPRKKRRRDGWA</sequence>
<dbReference type="Pfam" id="PF08239">
    <property type="entry name" value="SH3_3"/>
    <property type="match status" value="1"/>
</dbReference>
<dbReference type="InterPro" id="IPR036028">
    <property type="entry name" value="SH3-like_dom_sf"/>
</dbReference>
<evidence type="ECO:0000313" key="10">
    <source>
        <dbReference type="EMBL" id="WBA08342.1"/>
    </source>
</evidence>
<evidence type="ECO:0000256" key="6">
    <source>
        <dbReference type="SAM" id="Coils"/>
    </source>
</evidence>
<organism evidence="10 11">
    <name type="scientific">Salinivibrio kushneri</name>
    <dbReference type="NCBI Taxonomy" id="1908198"/>
    <lineage>
        <taxon>Bacteria</taxon>
        <taxon>Pseudomonadati</taxon>
        <taxon>Pseudomonadota</taxon>
        <taxon>Gammaproteobacteria</taxon>
        <taxon>Vibrionales</taxon>
        <taxon>Vibrionaceae</taxon>
        <taxon>Salinivibrio</taxon>
    </lineage>
</organism>
<evidence type="ECO:0000256" key="8">
    <source>
        <dbReference type="SAM" id="SignalP"/>
    </source>
</evidence>
<dbReference type="RefSeq" id="WP_152796022.1">
    <property type="nucleotide sequence ID" value="NZ_CP114588.1"/>
</dbReference>
<keyword evidence="6" id="KW-0175">Coiled coil</keyword>
<feature type="coiled-coil region" evidence="6">
    <location>
        <begin position="99"/>
        <end position="172"/>
    </location>
</feature>
<protein>
    <submittedName>
        <fullName evidence="10">TIGR04211 family SH3 domain-containing protein</fullName>
    </submittedName>
</protein>
<proteinExistence type="predicted"/>
<dbReference type="Proteomes" id="UP001164748">
    <property type="component" value="Chromosome"/>
</dbReference>
<dbReference type="GO" id="GO:0016020">
    <property type="term" value="C:membrane"/>
    <property type="evidence" value="ECO:0007669"/>
    <property type="project" value="UniProtKB-SubCell"/>
</dbReference>
<dbReference type="InterPro" id="IPR016476">
    <property type="entry name" value="SH3_dom_pro"/>
</dbReference>
<dbReference type="InterPro" id="IPR003646">
    <property type="entry name" value="SH3-like_bac-type"/>
</dbReference>
<keyword evidence="3 8" id="KW-0732">Signal</keyword>
<gene>
    <name evidence="10" type="ORF">N8M53_11095</name>
</gene>
<evidence type="ECO:0000313" key="11">
    <source>
        <dbReference type="Proteomes" id="UP001164748"/>
    </source>
</evidence>
<name>A0AA47LRK6_9GAMM</name>
<feature type="chain" id="PRO_5041253668" evidence="8">
    <location>
        <begin position="29"/>
        <end position="210"/>
    </location>
</feature>
<keyword evidence="4 7" id="KW-1133">Transmembrane helix</keyword>
<evidence type="ECO:0000256" key="1">
    <source>
        <dbReference type="ARBA" id="ARBA00004167"/>
    </source>
</evidence>
<reference evidence="10" key="1">
    <citation type="submission" date="2022-09" db="EMBL/GenBank/DDBJ databases">
        <authorList>
            <person name="Li Z.-J."/>
        </authorList>
    </citation>
    <scope>NUCLEOTIDE SEQUENCE</scope>
    <source>
        <strain evidence="10">TGB11</strain>
    </source>
</reference>
<accession>A0AA47LRK6</accession>
<feature type="domain" description="SH3b" evidence="9">
    <location>
        <begin position="28"/>
        <end position="93"/>
    </location>
</feature>
<evidence type="ECO:0000256" key="3">
    <source>
        <dbReference type="ARBA" id="ARBA00022729"/>
    </source>
</evidence>
<feature type="signal peptide" evidence="8">
    <location>
        <begin position="1"/>
        <end position="28"/>
    </location>
</feature>
<dbReference type="PROSITE" id="PS51781">
    <property type="entry name" value="SH3B"/>
    <property type="match status" value="1"/>
</dbReference>
<dbReference type="EMBL" id="CP114588">
    <property type="protein sequence ID" value="WBA08342.1"/>
    <property type="molecule type" value="Genomic_DNA"/>
</dbReference>
<keyword evidence="2 7" id="KW-0812">Transmembrane</keyword>
<evidence type="ECO:0000259" key="9">
    <source>
        <dbReference type="PROSITE" id="PS51781"/>
    </source>
</evidence>
<comment type="subcellular location">
    <subcellularLocation>
        <location evidence="1">Membrane</location>
        <topology evidence="1">Single-pass membrane protein</topology>
    </subcellularLocation>
</comment>